<dbReference type="Gene3D" id="2.120.10.30">
    <property type="entry name" value="TolB, C-terminal domain"/>
    <property type="match status" value="1"/>
</dbReference>
<sequence length="916" mass="105036">MKPTLPLFVALLTFLCTGVRAQQPVTVADMQAWKQLRGEALSADGEHVVYRLSPDLGDGETILYRAADGQERRFPRMDDGRFSYDGKYLVGMVRPSRDTVLHYKRLEEEKQLKTMDTLLVYDLATAREQRYPGVYEVKLSERSAEVFAYTTASILEDSLRKDLDEDARRLVVRRFGSQDSFYLEGVMEFQVARDRPIVVARRTAKDSTWTDGVLRIDPSELEWQNLSVGPANYAGLTVSHDGSHVAFLSSDKQETEGKQLPFHLHYWSTGSDSAYIVTGRDMDWLPKGYRISDDRRPAFSAAGKYLFFGTTPRRPELDSTELASELADVEVWTTEDPQLYTQQNSSLEQDRKFTYLAMYRTGVDEFVQLATTDYPESSRPAEGRGDYIMLYTDSPYAKETMWEGGPAARDIVLVNLRTGVRTPLAEGERGYYNWSPEGKYVSWYNPGDSVYRAYNVDRKTLATITSLEIGTFFDERNDQPNDPYPYGVAGWTEDDDAIVVYDRYDLWQLDPDGSGSPQRLTQGREQGVRYRYEDLDPERRALDEVMVLTTQVDSTYYGGFAVLNDGRVEQLATGPYTYNDFHKARQAERYVYTRESYTDYPNLRLTTDLAGEATMISDANPQQSDFSWGSMEEYRWIDHEGRELRGLLVKPADFDSTRQYPMLVNFYERSSEGLYRHRTPVPGRSSINYPHYASRGYIIFNPDVVYREGYPGESAYNCVMSGISSLLTKGYVDRDRIGLQGHSWGGYQAAYLATKTDLFAAIESGAPVVNMFSAYGGIRWGSGLSRQFQYERTQSRIGGTPWEYPLRYIENSPIFTTDKINTPILILHNDEDGAVPWYQGIEWFTALRRLGKPAWFLNYRGEPHWPVKTPNRADFQTRMAQFFDHYLLDQPMPLWMQKGVSPLERGIDQNLELTEE</sequence>
<dbReference type="RefSeq" id="WP_238749801.1">
    <property type="nucleotide sequence ID" value="NZ_CAKLPZ010000001.1"/>
</dbReference>
<comment type="caution">
    <text evidence="4">The sequence shown here is derived from an EMBL/GenBank/DDBJ whole genome shotgun (WGS) entry which is preliminary data.</text>
</comment>
<name>A0ABM9AYN3_9BACT</name>
<dbReference type="SUPFAM" id="SSF53474">
    <property type="entry name" value="alpha/beta-Hydrolases"/>
    <property type="match status" value="1"/>
</dbReference>
<dbReference type="PANTHER" id="PTHR42776:SF4">
    <property type="entry name" value="ACYLAMINO-ACID-RELEASING ENZYME"/>
    <property type="match status" value="1"/>
</dbReference>
<dbReference type="Proteomes" id="UP000837803">
    <property type="component" value="Unassembled WGS sequence"/>
</dbReference>
<keyword evidence="5" id="KW-1185">Reference proteome</keyword>
<dbReference type="InterPro" id="IPR001375">
    <property type="entry name" value="Peptidase_S9_cat"/>
</dbReference>
<dbReference type="Gene3D" id="3.40.50.1820">
    <property type="entry name" value="alpha/beta hydrolase"/>
    <property type="match status" value="1"/>
</dbReference>
<keyword evidence="2" id="KW-0732">Signal</keyword>
<proteinExistence type="predicted"/>
<reference evidence="4" key="1">
    <citation type="submission" date="2021-12" db="EMBL/GenBank/DDBJ databases">
        <authorList>
            <person name="Rodrigo-Torres L."/>
            <person name="Arahal R. D."/>
            <person name="Lucena T."/>
        </authorList>
    </citation>
    <scope>NUCLEOTIDE SEQUENCE</scope>
    <source>
        <strain evidence="4">CECT 8419</strain>
    </source>
</reference>
<dbReference type="InterPro" id="IPR011042">
    <property type="entry name" value="6-blade_b-propeller_TolB-like"/>
</dbReference>
<dbReference type="PANTHER" id="PTHR42776">
    <property type="entry name" value="SERINE PEPTIDASE S9 FAMILY MEMBER"/>
    <property type="match status" value="1"/>
</dbReference>
<evidence type="ECO:0000313" key="4">
    <source>
        <dbReference type="EMBL" id="CAH0999608.1"/>
    </source>
</evidence>
<dbReference type="SUPFAM" id="SSF82171">
    <property type="entry name" value="DPP6 N-terminal domain-like"/>
    <property type="match status" value="1"/>
</dbReference>
<evidence type="ECO:0000256" key="2">
    <source>
        <dbReference type="SAM" id="SignalP"/>
    </source>
</evidence>
<dbReference type="InterPro" id="IPR029058">
    <property type="entry name" value="AB_hydrolase_fold"/>
</dbReference>
<evidence type="ECO:0000259" key="3">
    <source>
        <dbReference type="Pfam" id="PF00326"/>
    </source>
</evidence>
<feature type="signal peptide" evidence="2">
    <location>
        <begin position="1"/>
        <end position="21"/>
    </location>
</feature>
<keyword evidence="1" id="KW-0378">Hydrolase</keyword>
<feature type="domain" description="Peptidase S9 prolyl oligopeptidase catalytic" evidence="3">
    <location>
        <begin position="719"/>
        <end position="887"/>
    </location>
</feature>
<feature type="chain" id="PRO_5047360254" description="Peptidase S9 prolyl oligopeptidase catalytic domain-containing protein" evidence="2">
    <location>
        <begin position="22"/>
        <end position="916"/>
    </location>
</feature>
<organism evidence="4 5">
    <name type="scientific">Neolewinella maritima</name>
    <dbReference type="NCBI Taxonomy" id="1383882"/>
    <lineage>
        <taxon>Bacteria</taxon>
        <taxon>Pseudomonadati</taxon>
        <taxon>Bacteroidota</taxon>
        <taxon>Saprospiria</taxon>
        <taxon>Saprospirales</taxon>
        <taxon>Lewinellaceae</taxon>
        <taxon>Neolewinella</taxon>
    </lineage>
</organism>
<dbReference type="Pfam" id="PF00326">
    <property type="entry name" value="Peptidase_S9"/>
    <property type="match status" value="1"/>
</dbReference>
<protein>
    <recommendedName>
        <fullName evidence="3">Peptidase S9 prolyl oligopeptidase catalytic domain-containing protein</fullName>
    </recommendedName>
</protein>
<accession>A0ABM9AYN3</accession>
<evidence type="ECO:0000256" key="1">
    <source>
        <dbReference type="ARBA" id="ARBA00022801"/>
    </source>
</evidence>
<dbReference type="EMBL" id="CAKLPZ010000001">
    <property type="protein sequence ID" value="CAH0999608.1"/>
    <property type="molecule type" value="Genomic_DNA"/>
</dbReference>
<gene>
    <name evidence="4" type="ORF">LEM8419_00908</name>
</gene>
<evidence type="ECO:0000313" key="5">
    <source>
        <dbReference type="Proteomes" id="UP000837803"/>
    </source>
</evidence>